<comment type="caution">
    <text evidence="1">The sequence shown here is derived from an EMBL/GenBank/DDBJ whole genome shotgun (WGS) entry which is preliminary data.</text>
</comment>
<sequence>MGNFSQLVSCLPIFPENDVGHVTPASGTGSDIAKWILKYVEDNDVDINELESVGFKGTATNTGWKNGVILNTELKIQLPLQWFICLLHLNELPFKYLNEYLDRKTTEPASFSGKIGNN</sequence>
<reference evidence="1 2" key="1">
    <citation type="journal article" date="2019" name="Sci. Rep.">
        <title>Orb-weaving spider Araneus ventricosus genome elucidates the spidroin gene catalogue.</title>
        <authorList>
            <person name="Kono N."/>
            <person name="Nakamura H."/>
            <person name="Ohtoshi R."/>
            <person name="Moran D.A.P."/>
            <person name="Shinohara A."/>
            <person name="Yoshida Y."/>
            <person name="Fujiwara M."/>
            <person name="Mori M."/>
            <person name="Tomita M."/>
            <person name="Arakawa K."/>
        </authorList>
    </citation>
    <scope>NUCLEOTIDE SEQUENCE [LARGE SCALE GENOMIC DNA]</scope>
</reference>
<dbReference type="OrthoDB" id="6766867at2759"/>
<dbReference type="Proteomes" id="UP000499080">
    <property type="component" value="Unassembled WGS sequence"/>
</dbReference>
<gene>
    <name evidence="1" type="ORF">AVEN_42993_1</name>
</gene>
<dbReference type="EMBL" id="BGPR01002562">
    <property type="protein sequence ID" value="GBM75501.1"/>
    <property type="molecule type" value="Genomic_DNA"/>
</dbReference>
<accession>A0A4Y2ICQ6</accession>
<keyword evidence="2" id="KW-1185">Reference proteome</keyword>
<protein>
    <submittedName>
        <fullName evidence="1">Uncharacterized protein</fullName>
    </submittedName>
</protein>
<organism evidence="1 2">
    <name type="scientific">Araneus ventricosus</name>
    <name type="common">Orbweaver spider</name>
    <name type="synonym">Epeira ventricosa</name>
    <dbReference type="NCBI Taxonomy" id="182803"/>
    <lineage>
        <taxon>Eukaryota</taxon>
        <taxon>Metazoa</taxon>
        <taxon>Ecdysozoa</taxon>
        <taxon>Arthropoda</taxon>
        <taxon>Chelicerata</taxon>
        <taxon>Arachnida</taxon>
        <taxon>Araneae</taxon>
        <taxon>Araneomorphae</taxon>
        <taxon>Entelegynae</taxon>
        <taxon>Araneoidea</taxon>
        <taxon>Araneidae</taxon>
        <taxon>Araneus</taxon>
    </lineage>
</organism>
<name>A0A4Y2ICQ6_ARAVE</name>
<proteinExistence type="predicted"/>
<dbReference type="AlphaFoldDB" id="A0A4Y2ICQ6"/>
<evidence type="ECO:0000313" key="1">
    <source>
        <dbReference type="EMBL" id="GBM75501.1"/>
    </source>
</evidence>
<evidence type="ECO:0000313" key="2">
    <source>
        <dbReference type="Proteomes" id="UP000499080"/>
    </source>
</evidence>